<dbReference type="EMBL" id="JABBNI010000009">
    <property type="protein sequence ID" value="NMM61966.1"/>
    <property type="molecule type" value="Genomic_DNA"/>
</dbReference>
<keyword evidence="4" id="KW-1185">Reference proteome</keyword>
<dbReference type="InterPro" id="IPR001173">
    <property type="entry name" value="Glyco_trans_2-like"/>
</dbReference>
<dbReference type="InterPro" id="IPR029044">
    <property type="entry name" value="Nucleotide-diphossugar_trans"/>
</dbReference>
<dbReference type="RefSeq" id="WP_169296568.1">
    <property type="nucleotide sequence ID" value="NZ_JABBNI010000009.1"/>
</dbReference>
<evidence type="ECO:0000256" key="1">
    <source>
        <dbReference type="PROSITE-ProRule" id="PRU00339"/>
    </source>
</evidence>
<dbReference type="PANTHER" id="PTHR43630:SF2">
    <property type="entry name" value="GLYCOSYLTRANSFERASE"/>
    <property type="match status" value="1"/>
</dbReference>
<sequence>MINEISLCMIVKNEEENLERCIKSIKDLVDEIIIVDTGSTDKTVEIAKSYGAKVYYFKWCDDFSAARNESLKYATKDWILIMDADDEFCMEDKEKFKKLIKNLNDNILYYFETLSYLGDEKSLNVNVNLNPRLFKNNFGYYYSGAVHNQLLNSDISVIGRSEPLRIYHYGYMKKNMIDKNKRERNMNILKRLIREQPDNKFNYFNLGNEYCCLNEKKKALQCYYKAYEGFDPRLGYSSKLLEKIIIVNYELKHFNKALEFINISLHYYPSFTDLYYMMGTIYNDEDKPLLAIKSFQKCIELGAPPASLKSIYGVGSFRSYNEMSRIYMKLNDYDTAYKYCIEAIKSKPDYIGPLYDIAHIFKEKNTPIDEFKNKIESFFSDFPREYFFIAHLFYTEGYYEIALEYIEKLEAKEELSQDIVIFKTKCLVRTFKFSECIEIDSISKDNSLYLKLSMYKVISLIIIDRFDLALNIINSFDESDLFDDDKKMFKVYRQLVNLFMDKQTFVLSESKEEKSYNEFIFEIVDIFIINKEFNKLEKALNLLNLISDKSVLLELGKIYYKHGYKDMAKKEIMRSIKLFETIDREGVGILQSTLFNCNS</sequence>
<keyword evidence="3" id="KW-0808">Transferase</keyword>
<dbReference type="InterPro" id="IPR019734">
    <property type="entry name" value="TPR_rpt"/>
</dbReference>
<dbReference type="InterPro" id="IPR011990">
    <property type="entry name" value="TPR-like_helical_dom_sf"/>
</dbReference>
<comment type="caution">
    <text evidence="3">The sequence shown here is derived from an EMBL/GenBank/DDBJ whole genome shotgun (WGS) entry which is preliminary data.</text>
</comment>
<feature type="repeat" description="TPR" evidence="1">
    <location>
        <begin position="317"/>
        <end position="350"/>
    </location>
</feature>
<reference evidence="3 4" key="2">
    <citation type="submission" date="2020-06" db="EMBL/GenBank/DDBJ databases">
        <title>Complete Genome Sequence of Clostridium muelleri sp. nov. P21T, an Acid-Alcohol Producing Acetogen Isolated from Old Hay.</title>
        <authorList>
            <person name="Duncan K.E."/>
            <person name="Tanner R.S."/>
        </authorList>
    </citation>
    <scope>NUCLEOTIDE SEQUENCE [LARGE SCALE GENOMIC DNA]</scope>
    <source>
        <strain evidence="3 4">P21</strain>
    </source>
</reference>
<dbReference type="Proteomes" id="UP000537131">
    <property type="component" value="Unassembled WGS sequence"/>
</dbReference>
<dbReference type="Pfam" id="PF00535">
    <property type="entry name" value="Glycos_transf_2"/>
    <property type="match status" value="1"/>
</dbReference>
<proteinExistence type="predicted"/>
<evidence type="ECO:0000313" key="3">
    <source>
        <dbReference type="EMBL" id="NMM61966.1"/>
    </source>
</evidence>
<dbReference type="AlphaFoldDB" id="A0A7Y0HNG0"/>
<evidence type="ECO:0000313" key="4">
    <source>
        <dbReference type="Proteomes" id="UP000537131"/>
    </source>
</evidence>
<accession>A0A7Y0HNG0</accession>
<dbReference type="Gene3D" id="3.90.550.10">
    <property type="entry name" value="Spore Coat Polysaccharide Biosynthesis Protein SpsA, Chain A"/>
    <property type="match status" value="1"/>
</dbReference>
<dbReference type="Gene3D" id="1.25.40.10">
    <property type="entry name" value="Tetratricopeptide repeat domain"/>
    <property type="match status" value="2"/>
</dbReference>
<evidence type="ECO:0000259" key="2">
    <source>
        <dbReference type="Pfam" id="PF00535"/>
    </source>
</evidence>
<dbReference type="SUPFAM" id="SSF48452">
    <property type="entry name" value="TPR-like"/>
    <property type="match status" value="2"/>
</dbReference>
<organism evidence="3 4">
    <name type="scientific">Clostridium muellerianum</name>
    <dbReference type="NCBI Taxonomy" id="2716538"/>
    <lineage>
        <taxon>Bacteria</taxon>
        <taxon>Bacillati</taxon>
        <taxon>Bacillota</taxon>
        <taxon>Clostridia</taxon>
        <taxon>Eubacteriales</taxon>
        <taxon>Clostridiaceae</taxon>
        <taxon>Clostridium</taxon>
    </lineage>
</organism>
<protein>
    <submittedName>
        <fullName evidence="3">Glycosyltransferase</fullName>
    </submittedName>
</protein>
<keyword evidence="1" id="KW-0802">TPR repeat</keyword>
<dbReference type="GO" id="GO:0016740">
    <property type="term" value="F:transferase activity"/>
    <property type="evidence" value="ECO:0007669"/>
    <property type="project" value="UniProtKB-KW"/>
</dbReference>
<reference evidence="3 4" key="1">
    <citation type="submission" date="2020-04" db="EMBL/GenBank/DDBJ databases">
        <authorList>
            <person name="Doyle D.A."/>
        </authorList>
    </citation>
    <scope>NUCLEOTIDE SEQUENCE [LARGE SCALE GENOMIC DNA]</scope>
    <source>
        <strain evidence="3 4">P21</strain>
    </source>
</reference>
<gene>
    <name evidence="3" type="ORF">HBE96_04525</name>
</gene>
<dbReference type="SUPFAM" id="SSF53448">
    <property type="entry name" value="Nucleotide-diphospho-sugar transferases"/>
    <property type="match status" value="1"/>
</dbReference>
<dbReference type="PROSITE" id="PS50005">
    <property type="entry name" value="TPR"/>
    <property type="match status" value="1"/>
</dbReference>
<feature type="domain" description="Glycosyltransferase 2-like" evidence="2">
    <location>
        <begin position="6"/>
        <end position="107"/>
    </location>
</feature>
<dbReference type="CDD" id="cd02511">
    <property type="entry name" value="Beta4Glucosyltransferase"/>
    <property type="match status" value="1"/>
</dbReference>
<dbReference type="Pfam" id="PF13181">
    <property type="entry name" value="TPR_8"/>
    <property type="match status" value="2"/>
</dbReference>
<dbReference type="SMART" id="SM00028">
    <property type="entry name" value="TPR"/>
    <property type="match status" value="6"/>
</dbReference>
<name>A0A7Y0HNG0_9CLOT</name>
<dbReference type="PANTHER" id="PTHR43630">
    <property type="entry name" value="POLY-BETA-1,6-N-ACETYL-D-GLUCOSAMINE SYNTHASE"/>
    <property type="match status" value="1"/>
</dbReference>